<comment type="caution">
    <text evidence="3">The sequence shown here is derived from an EMBL/GenBank/DDBJ whole genome shotgun (WGS) entry which is preliminary data.</text>
</comment>
<dbReference type="EMBL" id="BAABKI010000021">
    <property type="protein sequence ID" value="GAA5176260.1"/>
    <property type="molecule type" value="Genomic_DNA"/>
</dbReference>
<feature type="chain" id="PRO_5045982639" description="PepSY domain-containing protein" evidence="1">
    <location>
        <begin position="21"/>
        <end position="110"/>
    </location>
</feature>
<keyword evidence="1" id="KW-0732">Signal</keyword>
<dbReference type="Proteomes" id="UP001500074">
    <property type="component" value="Unassembled WGS sequence"/>
</dbReference>
<feature type="domain" description="PepSY" evidence="2">
    <location>
        <begin position="38"/>
        <end position="94"/>
    </location>
</feature>
<dbReference type="Pfam" id="PF03413">
    <property type="entry name" value="PepSY"/>
    <property type="match status" value="1"/>
</dbReference>
<accession>A0ABP9RFG4</accession>
<proteinExistence type="predicted"/>
<keyword evidence="4" id="KW-1185">Reference proteome</keyword>
<feature type="signal peptide" evidence="1">
    <location>
        <begin position="1"/>
        <end position="20"/>
    </location>
</feature>
<protein>
    <recommendedName>
        <fullName evidence="2">PepSY domain-containing protein</fullName>
    </recommendedName>
</protein>
<name>A0ABP9RFG4_9GAMM</name>
<evidence type="ECO:0000313" key="4">
    <source>
        <dbReference type="Proteomes" id="UP001500074"/>
    </source>
</evidence>
<organism evidence="3 4">
    <name type="scientific">Modicisalibacter zincidurans</name>
    <dbReference type="NCBI Taxonomy" id="1178777"/>
    <lineage>
        <taxon>Bacteria</taxon>
        <taxon>Pseudomonadati</taxon>
        <taxon>Pseudomonadota</taxon>
        <taxon>Gammaproteobacteria</taxon>
        <taxon>Oceanospirillales</taxon>
        <taxon>Halomonadaceae</taxon>
        <taxon>Modicisalibacter</taxon>
    </lineage>
</organism>
<dbReference type="Gene3D" id="3.10.450.40">
    <property type="match status" value="1"/>
</dbReference>
<evidence type="ECO:0000313" key="3">
    <source>
        <dbReference type="EMBL" id="GAA5176260.1"/>
    </source>
</evidence>
<dbReference type="RefSeq" id="WP_031384474.1">
    <property type="nucleotide sequence ID" value="NZ_BAABKI010000021.1"/>
</dbReference>
<dbReference type="InterPro" id="IPR025711">
    <property type="entry name" value="PepSY"/>
</dbReference>
<evidence type="ECO:0000256" key="1">
    <source>
        <dbReference type="SAM" id="SignalP"/>
    </source>
</evidence>
<gene>
    <name evidence="3" type="ORF">GCM10023342_21330</name>
</gene>
<reference evidence="4" key="1">
    <citation type="journal article" date="2019" name="Int. J. Syst. Evol. Microbiol.">
        <title>The Global Catalogue of Microorganisms (GCM) 10K type strain sequencing project: providing services to taxonomists for standard genome sequencing and annotation.</title>
        <authorList>
            <consortium name="The Broad Institute Genomics Platform"/>
            <consortium name="The Broad Institute Genome Sequencing Center for Infectious Disease"/>
            <person name="Wu L."/>
            <person name="Ma J."/>
        </authorList>
    </citation>
    <scope>NUCLEOTIDE SEQUENCE [LARGE SCALE GENOMIC DNA]</scope>
    <source>
        <strain evidence="4">JCM 18472</strain>
    </source>
</reference>
<sequence>MSKYPKLILISFILAGPAVAAQAKEISGNDASSISQAAIPLTQAVKVATDNSGGKATHAEYEQTKQGPAFDVEVVKGDQTWDVRVDAETGQLISSVKDVADHDDQNDEID</sequence>
<evidence type="ECO:0000259" key="2">
    <source>
        <dbReference type="Pfam" id="PF03413"/>
    </source>
</evidence>